<keyword evidence="2" id="KW-1185">Reference proteome</keyword>
<evidence type="ECO:0000313" key="2">
    <source>
        <dbReference type="Proteomes" id="UP000826212"/>
    </source>
</evidence>
<protein>
    <submittedName>
        <fullName evidence="1">CRISPR-associated endonuclease Cas2</fullName>
    </submittedName>
</protein>
<gene>
    <name evidence="1" type="primary">cas2</name>
    <name evidence="1" type="ORF">K4L44_07240</name>
</gene>
<proteinExistence type="predicted"/>
<sequence>MWIMVFFDLPTDTKTERKEAARFRKALLKDGFVMFQFSVYFRFCTCREMADLHIQRIKKVLPSKGKISILAVTDHQFGKMELFIGRKVDQSIERPQQLQLF</sequence>
<dbReference type="Proteomes" id="UP000826212">
    <property type="component" value="Chromosome"/>
</dbReference>
<organism evidence="1 2">
    <name type="scientific">Halosquirtibacter laminarini</name>
    <dbReference type="NCBI Taxonomy" id="3374600"/>
    <lineage>
        <taxon>Bacteria</taxon>
        <taxon>Pseudomonadati</taxon>
        <taxon>Bacteroidota</taxon>
        <taxon>Bacteroidia</taxon>
        <taxon>Marinilabiliales</taxon>
        <taxon>Prolixibacteraceae</taxon>
        <taxon>Halosquirtibacter</taxon>
    </lineage>
</organism>
<keyword evidence="1" id="KW-0255">Endonuclease</keyword>
<keyword evidence="1" id="KW-0540">Nuclease</keyword>
<evidence type="ECO:0000313" key="1">
    <source>
        <dbReference type="EMBL" id="QZE15969.1"/>
    </source>
</evidence>
<name>A0AC61NRD8_9BACT</name>
<dbReference type="EMBL" id="CP081303">
    <property type="protein sequence ID" value="QZE15969.1"/>
    <property type="molecule type" value="Genomic_DNA"/>
</dbReference>
<keyword evidence="1" id="KW-0378">Hydrolase</keyword>
<accession>A0AC61NRD8</accession>
<reference evidence="1" key="1">
    <citation type="submission" date="2021-08" db="EMBL/GenBank/DDBJ databases">
        <title>Novel anaerobic bacterium isolated from sea squirt in East Sea, Republic of Korea.</title>
        <authorList>
            <person name="Nguyen T.H."/>
            <person name="Li Z."/>
            <person name="Lee Y.-J."/>
            <person name="Ko J."/>
            <person name="Kim S.-G."/>
        </authorList>
    </citation>
    <scope>NUCLEOTIDE SEQUENCE</scope>
    <source>
        <strain evidence="1">KCTC 25031</strain>
    </source>
</reference>